<evidence type="ECO:0000256" key="1">
    <source>
        <dbReference type="SAM" id="SignalP"/>
    </source>
</evidence>
<feature type="chain" id="PRO_5002350208" description="Pectinesterase inhibitor domain-containing protein" evidence="1">
    <location>
        <begin position="27"/>
        <end position="235"/>
    </location>
</feature>
<reference evidence="2 3" key="1">
    <citation type="submission" date="2012-08" db="EMBL/GenBank/DDBJ databases">
        <title>Oryza genome evolution.</title>
        <authorList>
            <person name="Wing R.A."/>
        </authorList>
    </citation>
    <scope>NUCLEOTIDE SEQUENCE</scope>
</reference>
<keyword evidence="3" id="KW-1185">Reference proteome</keyword>
<reference evidence="3" key="2">
    <citation type="submission" date="2013-12" db="EMBL/GenBank/DDBJ databases">
        <authorList>
            <person name="Yu Y."/>
            <person name="Lee S."/>
            <person name="de Baynast K."/>
            <person name="Wissotski M."/>
            <person name="Liu L."/>
            <person name="Talag J."/>
            <person name="Goicoechea J."/>
            <person name="Angelova A."/>
            <person name="Jetty R."/>
            <person name="Kudrna D."/>
            <person name="Golser W."/>
            <person name="Rivera L."/>
            <person name="Zhang J."/>
            <person name="Wing R."/>
        </authorList>
    </citation>
    <scope>NUCLEOTIDE SEQUENCE</scope>
</reference>
<reference evidence="2" key="3">
    <citation type="submission" date="2015-04" db="UniProtKB">
        <authorList>
            <consortium name="EnsemblPlants"/>
        </authorList>
    </citation>
    <scope>IDENTIFICATION</scope>
</reference>
<evidence type="ECO:0000313" key="2">
    <source>
        <dbReference type="EnsemblPlants" id="LPERR11G07980.1"/>
    </source>
</evidence>
<evidence type="ECO:0008006" key="4">
    <source>
        <dbReference type="Google" id="ProtNLM"/>
    </source>
</evidence>
<organism evidence="2 3">
    <name type="scientific">Leersia perrieri</name>
    <dbReference type="NCBI Taxonomy" id="77586"/>
    <lineage>
        <taxon>Eukaryota</taxon>
        <taxon>Viridiplantae</taxon>
        <taxon>Streptophyta</taxon>
        <taxon>Embryophyta</taxon>
        <taxon>Tracheophyta</taxon>
        <taxon>Spermatophyta</taxon>
        <taxon>Magnoliopsida</taxon>
        <taxon>Liliopsida</taxon>
        <taxon>Poales</taxon>
        <taxon>Poaceae</taxon>
        <taxon>BOP clade</taxon>
        <taxon>Oryzoideae</taxon>
        <taxon>Oryzeae</taxon>
        <taxon>Oryzinae</taxon>
        <taxon>Leersia</taxon>
    </lineage>
</organism>
<protein>
    <recommendedName>
        <fullName evidence="4">Pectinesterase inhibitor domain-containing protein</fullName>
    </recommendedName>
</protein>
<dbReference type="Proteomes" id="UP000032180">
    <property type="component" value="Chromosome 11"/>
</dbReference>
<accession>A0A0D9XR23</accession>
<sequence length="235" mass="24944">MAAAASARPLLALTSLLLALAVAVESYSNPPSSASASTASATGAAEEDSFNPKRLCVNATSPELCVEVLPTIPGLGETPPEYRALAVLLDQHAWTTLQSATVLAHQMRAAVPTYVTKARTHGAVGEVDWCVESCAQAVKDVNNVFADLRKLPEMERLRGIHVALAAIFHDGGEDAPLAYTSECPEDSSRKAADAAMFAKFRYLYSVLDLLELVLTKVFAGEENDGSPPPQSYKAL</sequence>
<dbReference type="Gramene" id="LPERR11G07980.1">
    <property type="protein sequence ID" value="LPERR11G07980.1"/>
    <property type="gene ID" value="LPERR11G07980"/>
</dbReference>
<evidence type="ECO:0000313" key="3">
    <source>
        <dbReference type="Proteomes" id="UP000032180"/>
    </source>
</evidence>
<dbReference type="AlphaFoldDB" id="A0A0D9XR23"/>
<dbReference type="EnsemblPlants" id="LPERR11G07980.1">
    <property type="protein sequence ID" value="LPERR11G07980.1"/>
    <property type="gene ID" value="LPERR11G07980"/>
</dbReference>
<keyword evidence="1" id="KW-0732">Signal</keyword>
<name>A0A0D9XR23_9ORYZ</name>
<proteinExistence type="predicted"/>
<feature type="signal peptide" evidence="1">
    <location>
        <begin position="1"/>
        <end position="26"/>
    </location>
</feature>
<dbReference type="HOGENOM" id="CLU_067945_0_0_1"/>